<keyword evidence="2" id="KW-1185">Reference proteome</keyword>
<evidence type="ECO:0000313" key="2">
    <source>
        <dbReference type="Proteomes" id="UP000443582"/>
    </source>
</evidence>
<organism evidence="1 2">
    <name type="scientific">Halobacteriovorax vibrionivorans</name>
    <dbReference type="NCBI Taxonomy" id="2152716"/>
    <lineage>
        <taxon>Bacteria</taxon>
        <taxon>Pseudomonadati</taxon>
        <taxon>Bdellovibrionota</taxon>
        <taxon>Bacteriovoracia</taxon>
        <taxon>Bacteriovoracales</taxon>
        <taxon>Halobacteriovoraceae</taxon>
        <taxon>Halobacteriovorax</taxon>
    </lineage>
</organism>
<evidence type="ECO:0000313" key="1">
    <source>
        <dbReference type="EMBL" id="RZF22310.1"/>
    </source>
</evidence>
<accession>A0ABY0IIL7</accession>
<proteinExistence type="predicted"/>
<comment type="caution">
    <text evidence="1">The sequence shown here is derived from an EMBL/GenBank/DDBJ whole genome shotgun (WGS) entry which is preliminary data.</text>
</comment>
<reference evidence="2" key="1">
    <citation type="journal article" date="2019" name="Int. J. Syst. Evol. Microbiol.">
        <title>Halobacteriovorax valvorus sp. nov., a novel prokaryotic predator isolated from coastal seawater of China.</title>
        <authorList>
            <person name="Chen M.-X."/>
        </authorList>
    </citation>
    <scope>NUCLEOTIDE SEQUENCE [LARGE SCALE GENOMIC DNA]</scope>
    <source>
        <strain evidence="2">BL9</strain>
    </source>
</reference>
<protein>
    <submittedName>
        <fullName evidence="1">Winged helix family transcriptional regulator</fullName>
    </submittedName>
</protein>
<sequence length="202" mass="23221">MAYTPNQKKIFRESAIESICSANFVYLDQLPYDLGPGEILFVELDEVTDELLHEVQYTKVKFLFLTDTLQGDNIGRFISLGGNCPIMKSLSEEDFISEIIRRIHQKEMFKLLHLVSPTDVELFRFIHRAGNGEKSKLSELIFGSTSESTIDVNLSRLRKKLRDPNVGNDFFRIITKNGRLYIVSCLTNYEIPGHLLKNETKK</sequence>
<name>A0ABY0IIL7_9BACT</name>
<dbReference type="Proteomes" id="UP000443582">
    <property type="component" value="Unassembled WGS sequence"/>
</dbReference>
<gene>
    <name evidence="1" type="ORF">DAY19_00655</name>
</gene>
<dbReference type="RefSeq" id="WP_133296844.1">
    <property type="nucleotide sequence ID" value="NZ_QDKL01000001.1"/>
</dbReference>
<dbReference type="EMBL" id="QDKL01000001">
    <property type="protein sequence ID" value="RZF22310.1"/>
    <property type="molecule type" value="Genomic_DNA"/>
</dbReference>